<sequence length="239" mass="27660">MSDKSKILYPLPPYQYIQNYTDEKLQANVAHLPPQLNVKKCSNFGVEYCLSLPPGESNIKTSLIKEIIKSEEPDCQNLSFRDRKQQLRDLLRRSIFTFLDLLYVIQSSPDSVVRLEKLNLIQTQFSKMNEIINSFRKHQAREQLVEMMKNQSSSRKSIISQINNQLNQSNQVVKKAKNIINLFTHPTELLNEADLQKFQPPKPQTIRKLSDLVVQQHPNAVKMSIDNLICTNLNLDIKP</sequence>
<dbReference type="InterPro" id="IPR044888">
    <property type="entry name" value="Mediatior_Med7_sf"/>
</dbReference>
<evidence type="ECO:0000313" key="7">
    <source>
        <dbReference type="EMBL" id="OAF66588.1"/>
    </source>
</evidence>
<comment type="subunit">
    <text evidence="6">Component of the Mediator complex.</text>
</comment>
<proteinExistence type="inferred from homology"/>
<comment type="similarity">
    <text evidence="2 6">Belongs to the Mediator complex subunit 7 family.</text>
</comment>
<dbReference type="OrthoDB" id="10253553at2759"/>
<gene>
    <name evidence="7" type="ORF">A3Q56_05688</name>
</gene>
<keyword evidence="8" id="KW-1185">Reference proteome</keyword>
<protein>
    <recommendedName>
        <fullName evidence="6">Mediator of RNA polymerase II transcription subunit 7</fullName>
    </recommendedName>
</protein>
<keyword evidence="4 6" id="KW-0804">Transcription</keyword>
<evidence type="ECO:0000256" key="4">
    <source>
        <dbReference type="ARBA" id="ARBA00023163"/>
    </source>
</evidence>
<evidence type="ECO:0000256" key="2">
    <source>
        <dbReference type="ARBA" id="ARBA00009994"/>
    </source>
</evidence>
<dbReference type="Pfam" id="PF05983">
    <property type="entry name" value="Med7"/>
    <property type="match status" value="1"/>
</dbReference>
<dbReference type="InterPro" id="IPR037212">
    <property type="entry name" value="Med7/Med21-like"/>
</dbReference>
<dbReference type="GO" id="GO:0006357">
    <property type="term" value="P:regulation of transcription by RNA polymerase II"/>
    <property type="evidence" value="ECO:0007669"/>
    <property type="project" value="InterPro"/>
</dbReference>
<keyword evidence="3 6" id="KW-0805">Transcription regulation</keyword>
<dbReference type="GO" id="GO:0070847">
    <property type="term" value="C:core mediator complex"/>
    <property type="evidence" value="ECO:0007669"/>
    <property type="project" value="TreeGrafter"/>
</dbReference>
<comment type="subcellular location">
    <subcellularLocation>
        <location evidence="1 6">Nucleus</location>
    </subcellularLocation>
</comment>
<organism evidence="7 8">
    <name type="scientific">Intoshia linei</name>
    <dbReference type="NCBI Taxonomy" id="1819745"/>
    <lineage>
        <taxon>Eukaryota</taxon>
        <taxon>Metazoa</taxon>
        <taxon>Spiralia</taxon>
        <taxon>Lophotrochozoa</taxon>
        <taxon>Mesozoa</taxon>
        <taxon>Orthonectida</taxon>
        <taxon>Rhopaluridae</taxon>
        <taxon>Intoshia</taxon>
    </lineage>
</organism>
<evidence type="ECO:0000256" key="5">
    <source>
        <dbReference type="ARBA" id="ARBA00023242"/>
    </source>
</evidence>
<comment type="function">
    <text evidence="6">Component of the Mediator complex, a coactivator involved in the regulated transcription of nearly all RNA polymerase II-dependent genes. Mediator functions as a bridge to convey information from gene-specific regulatory proteins to the basal RNA polymerase II transcription machinery.</text>
</comment>
<dbReference type="SUPFAM" id="SSF140718">
    <property type="entry name" value="Mediator hinge subcomplex-like"/>
    <property type="match status" value="1"/>
</dbReference>
<dbReference type="InterPro" id="IPR009244">
    <property type="entry name" value="Mediatior_Med7"/>
</dbReference>
<comment type="caution">
    <text evidence="7">The sequence shown here is derived from an EMBL/GenBank/DDBJ whole genome shotgun (WGS) entry which is preliminary data.</text>
</comment>
<keyword evidence="6" id="KW-0010">Activator</keyword>
<evidence type="ECO:0000256" key="3">
    <source>
        <dbReference type="ARBA" id="ARBA00023015"/>
    </source>
</evidence>
<accession>A0A177AX32</accession>
<dbReference type="GO" id="GO:0016592">
    <property type="term" value="C:mediator complex"/>
    <property type="evidence" value="ECO:0007669"/>
    <property type="project" value="InterPro"/>
</dbReference>
<dbReference type="PANTHER" id="PTHR21428">
    <property type="entry name" value="MEDIATOR OF RNA POLYMERASE II TRANSCRIPTION SUBUNIT 7"/>
    <property type="match status" value="1"/>
</dbReference>
<name>A0A177AX32_9BILA</name>
<dbReference type="EMBL" id="LWCA01000887">
    <property type="protein sequence ID" value="OAF66588.1"/>
    <property type="molecule type" value="Genomic_DNA"/>
</dbReference>
<evidence type="ECO:0000256" key="1">
    <source>
        <dbReference type="ARBA" id="ARBA00004123"/>
    </source>
</evidence>
<reference evidence="7 8" key="1">
    <citation type="submission" date="2016-04" db="EMBL/GenBank/DDBJ databases">
        <title>The genome of Intoshia linei affirms orthonectids as highly simplified spiralians.</title>
        <authorList>
            <person name="Mikhailov K.V."/>
            <person name="Slusarev G.S."/>
            <person name="Nikitin M.A."/>
            <person name="Logacheva M.D."/>
            <person name="Penin A."/>
            <person name="Aleoshin V."/>
            <person name="Panchin Y.V."/>
        </authorList>
    </citation>
    <scope>NUCLEOTIDE SEQUENCE [LARGE SCALE GENOMIC DNA]</scope>
    <source>
        <strain evidence="7">Intl2013</strain>
        <tissue evidence="7">Whole animal</tissue>
    </source>
</reference>
<evidence type="ECO:0000256" key="6">
    <source>
        <dbReference type="RuleBase" id="RU364060"/>
    </source>
</evidence>
<dbReference type="AlphaFoldDB" id="A0A177AX32"/>
<dbReference type="GO" id="GO:0003712">
    <property type="term" value="F:transcription coregulator activity"/>
    <property type="evidence" value="ECO:0007669"/>
    <property type="project" value="InterPro"/>
</dbReference>
<dbReference type="Proteomes" id="UP000078046">
    <property type="component" value="Unassembled WGS sequence"/>
</dbReference>
<dbReference type="Gene3D" id="6.10.140.200">
    <property type="match status" value="1"/>
</dbReference>
<dbReference type="PANTHER" id="PTHR21428:SF11">
    <property type="entry name" value="MEDIATOR OF RNA POLYMERASE II TRANSCRIPTION SUBUNIT 7"/>
    <property type="match status" value="1"/>
</dbReference>
<keyword evidence="5 6" id="KW-0539">Nucleus</keyword>
<evidence type="ECO:0000313" key="8">
    <source>
        <dbReference type="Proteomes" id="UP000078046"/>
    </source>
</evidence>